<sequence>MVAINGLLELKDIETLLSAGGWLLLLTLTAIQKVAPAGKKPWTAIAKMLGAEINREMITAQGKLSDQIESVRGEIKSVKHEVGEDRAITARVRILIFADELLEGRRHSKDRFDQVLVDIDNYEKYCATHPEFKNNQTCSTVAHIRKKYCERLEKRDFL</sequence>
<proteinExistence type="predicted"/>
<keyword evidence="2" id="KW-1185">Reference proteome</keyword>
<protein>
    <submittedName>
        <fullName evidence="1">Uncharacterized protein</fullName>
    </submittedName>
</protein>
<name>A0AAE4ALT5_9FIRM</name>
<dbReference type="Proteomes" id="UP001241537">
    <property type="component" value="Unassembled WGS sequence"/>
</dbReference>
<evidence type="ECO:0000313" key="1">
    <source>
        <dbReference type="EMBL" id="MDQ0153519.1"/>
    </source>
</evidence>
<dbReference type="RefSeq" id="WP_307255424.1">
    <property type="nucleotide sequence ID" value="NZ_JAUSTO010000023.1"/>
</dbReference>
<dbReference type="EMBL" id="JAUSTO010000023">
    <property type="protein sequence ID" value="MDQ0153519.1"/>
    <property type="molecule type" value="Genomic_DNA"/>
</dbReference>
<gene>
    <name evidence="1" type="ORF">J2S20_002240</name>
</gene>
<evidence type="ECO:0000313" key="2">
    <source>
        <dbReference type="Proteomes" id="UP001241537"/>
    </source>
</evidence>
<comment type="caution">
    <text evidence="1">The sequence shown here is derived from an EMBL/GenBank/DDBJ whole genome shotgun (WGS) entry which is preliminary data.</text>
</comment>
<reference evidence="1" key="1">
    <citation type="submission" date="2023-07" db="EMBL/GenBank/DDBJ databases">
        <title>Genomic Encyclopedia of Type Strains, Phase IV (KMG-IV): sequencing the most valuable type-strain genomes for metagenomic binning, comparative biology and taxonomic classification.</title>
        <authorList>
            <person name="Goeker M."/>
        </authorList>
    </citation>
    <scope>NUCLEOTIDE SEQUENCE</scope>
    <source>
        <strain evidence="1">DSM 19659</strain>
    </source>
</reference>
<organism evidence="1 2">
    <name type="scientific">Moryella indoligenes</name>
    <dbReference type="NCBI Taxonomy" id="371674"/>
    <lineage>
        <taxon>Bacteria</taxon>
        <taxon>Bacillati</taxon>
        <taxon>Bacillota</taxon>
        <taxon>Clostridia</taxon>
        <taxon>Lachnospirales</taxon>
        <taxon>Lachnospiraceae</taxon>
        <taxon>Moryella</taxon>
    </lineage>
</organism>
<accession>A0AAE4ALT5</accession>
<dbReference type="AlphaFoldDB" id="A0AAE4ALT5"/>